<proteinExistence type="predicted"/>
<evidence type="ECO:0000313" key="2">
    <source>
        <dbReference type="Proteomes" id="UP000717328"/>
    </source>
</evidence>
<accession>A0A9P7K399</accession>
<feature type="non-terminal residue" evidence="1">
    <location>
        <position position="295"/>
    </location>
</feature>
<comment type="caution">
    <text evidence="1">The sequence shown here is derived from an EMBL/GenBank/DDBJ whole genome shotgun (WGS) entry which is preliminary data.</text>
</comment>
<gene>
    <name evidence="1" type="ORF">H0H81_006003</name>
</gene>
<protein>
    <submittedName>
        <fullName evidence="1">Uncharacterized protein</fullName>
    </submittedName>
</protein>
<reference evidence="1" key="2">
    <citation type="submission" date="2021-10" db="EMBL/GenBank/DDBJ databases">
        <title>Phylogenomics reveals ancestral predisposition of the termite-cultivated fungus Termitomyces towards a domesticated lifestyle.</title>
        <authorList>
            <person name="Auxier B."/>
            <person name="Grum-Grzhimaylo A."/>
            <person name="Cardenas M.E."/>
            <person name="Lodge J.D."/>
            <person name="Laessoe T."/>
            <person name="Pedersen O."/>
            <person name="Smith M.E."/>
            <person name="Kuyper T.W."/>
            <person name="Franco-Molano E.A."/>
            <person name="Baroni T.J."/>
            <person name="Aanen D.K."/>
        </authorList>
    </citation>
    <scope>NUCLEOTIDE SEQUENCE</scope>
    <source>
        <strain evidence="1">D49</strain>
    </source>
</reference>
<dbReference type="OrthoDB" id="2993336at2759"/>
<reference evidence="1" key="1">
    <citation type="submission" date="2021-02" db="EMBL/GenBank/DDBJ databases">
        <authorList>
            <person name="Nieuwenhuis M."/>
            <person name="Van De Peppel L.J.J."/>
        </authorList>
    </citation>
    <scope>NUCLEOTIDE SEQUENCE</scope>
    <source>
        <strain evidence="1">D49</strain>
    </source>
</reference>
<dbReference type="EMBL" id="JABCKI010007239">
    <property type="protein sequence ID" value="KAG5633691.1"/>
    <property type="molecule type" value="Genomic_DNA"/>
</dbReference>
<organism evidence="1 2">
    <name type="scientific">Sphagnurus paluster</name>
    <dbReference type="NCBI Taxonomy" id="117069"/>
    <lineage>
        <taxon>Eukaryota</taxon>
        <taxon>Fungi</taxon>
        <taxon>Dikarya</taxon>
        <taxon>Basidiomycota</taxon>
        <taxon>Agaricomycotina</taxon>
        <taxon>Agaricomycetes</taxon>
        <taxon>Agaricomycetidae</taxon>
        <taxon>Agaricales</taxon>
        <taxon>Tricholomatineae</taxon>
        <taxon>Lyophyllaceae</taxon>
        <taxon>Sphagnurus</taxon>
    </lineage>
</organism>
<sequence length="295" mass="33967">MVKSTKGPISSFFHPLLRFLGMESEPSTSLELALLREQVPEISSVANWKATFEEHCCMLGPTPDLLRQRLNLQRILEIRRFKSKQKPYYHEYLVALLEAHNQLNPQRSTRKYIVIERNVDCENPSSEHDLEGQGKLEWKVSTVRSKSGELKSMANGKIDADDIVWQRPVGWPTDDVDQLSRVDYSTTEPGPTLLDLIIASYVTHNAHSKYNLFRRQCYWYAATVADVIESEFQPRRVQERHNAALKRSSGDIEFTDQQFHPKDGTCDFLVHKVQPGIVAGIHQDFLEERGSLMRK</sequence>
<name>A0A9P7K399_9AGAR</name>
<dbReference type="Proteomes" id="UP000717328">
    <property type="component" value="Unassembled WGS sequence"/>
</dbReference>
<dbReference type="AlphaFoldDB" id="A0A9P7K399"/>
<evidence type="ECO:0000313" key="1">
    <source>
        <dbReference type="EMBL" id="KAG5633691.1"/>
    </source>
</evidence>
<keyword evidence="2" id="KW-1185">Reference proteome</keyword>